<dbReference type="AlphaFoldDB" id="A0A9P6UG38"/>
<keyword evidence="2" id="KW-1185">Reference proteome</keyword>
<evidence type="ECO:0000313" key="1">
    <source>
        <dbReference type="EMBL" id="KAG0292530.1"/>
    </source>
</evidence>
<protein>
    <submittedName>
        <fullName evidence="1">Uncharacterized protein</fullName>
    </submittedName>
</protein>
<evidence type="ECO:0000313" key="2">
    <source>
        <dbReference type="Proteomes" id="UP000823405"/>
    </source>
</evidence>
<reference evidence="1" key="1">
    <citation type="journal article" date="2020" name="Fungal Divers.">
        <title>Resolving the Mortierellaceae phylogeny through synthesis of multi-gene phylogenetics and phylogenomics.</title>
        <authorList>
            <person name="Vandepol N."/>
            <person name="Liber J."/>
            <person name="Desiro A."/>
            <person name="Na H."/>
            <person name="Kennedy M."/>
            <person name="Barry K."/>
            <person name="Grigoriev I.V."/>
            <person name="Miller A.N."/>
            <person name="O'Donnell K."/>
            <person name="Stajich J.E."/>
            <person name="Bonito G."/>
        </authorList>
    </citation>
    <scope>NUCLEOTIDE SEQUENCE</scope>
    <source>
        <strain evidence="1">NVP60</strain>
    </source>
</reference>
<dbReference type="EMBL" id="JAAAIN010002497">
    <property type="protein sequence ID" value="KAG0292530.1"/>
    <property type="molecule type" value="Genomic_DNA"/>
</dbReference>
<name>A0A9P6UG38_9FUNG</name>
<organism evidence="1 2">
    <name type="scientific">Linnemannia gamsii</name>
    <dbReference type="NCBI Taxonomy" id="64522"/>
    <lineage>
        <taxon>Eukaryota</taxon>
        <taxon>Fungi</taxon>
        <taxon>Fungi incertae sedis</taxon>
        <taxon>Mucoromycota</taxon>
        <taxon>Mortierellomycotina</taxon>
        <taxon>Mortierellomycetes</taxon>
        <taxon>Mortierellales</taxon>
        <taxon>Mortierellaceae</taxon>
        <taxon>Linnemannia</taxon>
    </lineage>
</organism>
<comment type="caution">
    <text evidence="1">The sequence shown here is derived from an EMBL/GenBank/DDBJ whole genome shotgun (WGS) entry which is preliminary data.</text>
</comment>
<proteinExistence type="predicted"/>
<dbReference type="Proteomes" id="UP000823405">
    <property type="component" value="Unassembled WGS sequence"/>
</dbReference>
<sequence length="65" mass="7312">MIDVYRPSFDGGGDICQAQLFLQNVAPVLVLEVQVQVIGVQVQAIGVLVSRKQWVYSWKILLRLL</sequence>
<accession>A0A9P6UG38</accession>
<gene>
    <name evidence="1" type="ORF">BGZ97_005559</name>
</gene>
<feature type="non-terminal residue" evidence="1">
    <location>
        <position position="65"/>
    </location>
</feature>